<dbReference type="GO" id="GO:0008168">
    <property type="term" value="F:methyltransferase activity"/>
    <property type="evidence" value="ECO:0007669"/>
    <property type="project" value="UniProtKB-KW"/>
</dbReference>
<dbReference type="SUPFAM" id="SSF53335">
    <property type="entry name" value="S-adenosyl-L-methionine-dependent methyltransferases"/>
    <property type="match status" value="1"/>
</dbReference>
<dbReference type="Proteomes" id="UP001356095">
    <property type="component" value="Unassembled WGS sequence"/>
</dbReference>
<evidence type="ECO:0000259" key="1">
    <source>
        <dbReference type="Pfam" id="PF08241"/>
    </source>
</evidence>
<keyword evidence="2" id="KW-0489">Methyltransferase</keyword>
<evidence type="ECO:0000313" key="3">
    <source>
        <dbReference type="Proteomes" id="UP001356095"/>
    </source>
</evidence>
<dbReference type="Pfam" id="PF08241">
    <property type="entry name" value="Methyltransf_11"/>
    <property type="match status" value="1"/>
</dbReference>
<dbReference type="InterPro" id="IPR050508">
    <property type="entry name" value="Methyltransf_Superfamily"/>
</dbReference>
<dbReference type="EMBL" id="JAUZMY010000003">
    <property type="protein sequence ID" value="MEE2036532.1"/>
    <property type="molecule type" value="Genomic_DNA"/>
</dbReference>
<accession>A0ABU7K381</accession>
<feature type="domain" description="Methyltransferase type 11" evidence="1">
    <location>
        <begin position="60"/>
        <end position="156"/>
    </location>
</feature>
<reference evidence="2 3" key="1">
    <citation type="submission" date="2023-08" db="EMBL/GenBank/DDBJ databases">
        <authorList>
            <person name="Girao M."/>
            <person name="Carvalho M.F."/>
        </authorList>
    </citation>
    <scope>NUCLEOTIDE SEQUENCE [LARGE SCALE GENOMIC DNA]</scope>
    <source>
        <strain evidence="2 3">CT-R113</strain>
    </source>
</reference>
<keyword evidence="2" id="KW-0808">Transferase</keyword>
<protein>
    <submittedName>
        <fullName evidence="2">Class I SAM-dependent methyltransferase</fullName>
        <ecNumber evidence="2">2.1.-.-</ecNumber>
    </submittedName>
</protein>
<dbReference type="RefSeq" id="WP_330090328.1">
    <property type="nucleotide sequence ID" value="NZ_JAUZMY010000003.1"/>
</dbReference>
<evidence type="ECO:0000313" key="2">
    <source>
        <dbReference type="EMBL" id="MEE2036532.1"/>
    </source>
</evidence>
<dbReference type="EC" id="2.1.-.-" evidence="2"/>
<organism evidence="2 3">
    <name type="scientific">Nocardiopsis codii</name>
    <dbReference type="NCBI Taxonomy" id="3065942"/>
    <lineage>
        <taxon>Bacteria</taxon>
        <taxon>Bacillati</taxon>
        <taxon>Actinomycetota</taxon>
        <taxon>Actinomycetes</taxon>
        <taxon>Streptosporangiales</taxon>
        <taxon>Nocardiopsidaceae</taxon>
        <taxon>Nocardiopsis</taxon>
    </lineage>
</organism>
<dbReference type="GO" id="GO:0032259">
    <property type="term" value="P:methylation"/>
    <property type="evidence" value="ECO:0007669"/>
    <property type="project" value="UniProtKB-KW"/>
</dbReference>
<name>A0ABU7K381_9ACTN</name>
<comment type="caution">
    <text evidence="2">The sequence shown here is derived from an EMBL/GenBank/DDBJ whole genome shotgun (WGS) entry which is preliminary data.</text>
</comment>
<dbReference type="PANTHER" id="PTHR42912">
    <property type="entry name" value="METHYLTRANSFERASE"/>
    <property type="match status" value="1"/>
</dbReference>
<dbReference type="InterPro" id="IPR013216">
    <property type="entry name" value="Methyltransf_11"/>
</dbReference>
<keyword evidence="3" id="KW-1185">Reference proteome</keyword>
<gene>
    <name evidence="2" type="ORF">Q8791_04760</name>
</gene>
<proteinExistence type="predicted"/>
<dbReference type="InterPro" id="IPR029063">
    <property type="entry name" value="SAM-dependent_MTases_sf"/>
</dbReference>
<dbReference type="CDD" id="cd02440">
    <property type="entry name" value="AdoMet_MTases"/>
    <property type="match status" value="1"/>
</dbReference>
<dbReference type="Gene3D" id="3.40.50.150">
    <property type="entry name" value="Vaccinia Virus protein VP39"/>
    <property type="match status" value="1"/>
</dbReference>
<sequence>MATHSELRDFWERRLEGDWTESGVGYRALGRPFNTWMYRVREEVFLREVRGLRPRSADVLDVGSGTGFYVRLWDELGASRITGSDMTEAAVDRLRARFPEHRFARQDASDLDAFEDDSFDAVSCMDMLFHITDDERYTAAVREFARVLRPGGLLVVSENCLRRPEQRGEHQVNRTLEWISGTADKAGFDIVRRVPMLVLMNAQVDAPKPWRKAWGGVLRAATVTAPTGWLAGAALYPLERRLVRGRKESPTTELVALRLREQG</sequence>